<organism evidence="6 7">
    <name type="scientific">Pseudovibrio exalbescens</name>
    <dbReference type="NCBI Taxonomy" id="197461"/>
    <lineage>
        <taxon>Bacteria</taxon>
        <taxon>Pseudomonadati</taxon>
        <taxon>Pseudomonadota</taxon>
        <taxon>Alphaproteobacteria</taxon>
        <taxon>Hyphomicrobiales</taxon>
        <taxon>Stappiaceae</taxon>
        <taxon>Pseudovibrio</taxon>
    </lineage>
</organism>
<evidence type="ECO:0000256" key="1">
    <source>
        <dbReference type="ARBA" id="ARBA00001947"/>
    </source>
</evidence>
<dbReference type="AlphaFoldDB" id="A0A1U7JMB2"/>
<dbReference type="PIRSF" id="PIRSF039012">
    <property type="entry name" value="ASP"/>
    <property type="match status" value="1"/>
</dbReference>
<name>A0A1U7JMB2_9HYPH</name>
<dbReference type="GO" id="GO:0016788">
    <property type="term" value="F:hydrolase activity, acting on ester bonds"/>
    <property type="evidence" value="ECO:0007669"/>
    <property type="project" value="InterPro"/>
</dbReference>
<keyword evidence="7" id="KW-1185">Reference proteome</keyword>
<dbReference type="InterPro" id="IPR055438">
    <property type="entry name" value="AstE_AspA_cat"/>
</dbReference>
<dbReference type="CDD" id="cd06251">
    <property type="entry name" value="M14_ASTE_ASPA-like"/>
    <property type="match status" value="1"/>
</dbReference>
<dbReference type="GO" id="GO:0016811">
    <property type="term" value="F:hydrolase activity, acting on carbon-nitrogen (but not peptide) bonds, in linear amides"/>
    <property type="evidence" value="ECO:0007669"/>
    <property type="project" value="InterPro"/>
</dbReference>
<sequence>MVMDRMQGVPVIDHYDAEKLEAGIHRFYFRAGASAFGVDHLLPLIVIKGSKPGPKLFVQSSLHGDEVQGIDIIHSISEGLSPEQLSGVLTLVPGANPSGLGQGSRYFSFLTDGFSQTDLNRVMPGDETASDAAGRFAAVLWNHLYAGNAHLFLDLHTQSTGTAYPFFVFADRRNRVVDHLVKLVPADLIANDPGEDGTVETEMLKAGIPALTLEVGAPRIFDRDMTRRGAQAIRNIMIDQQMIEGTADMLGTTPYCGDQLTSIRARIGGISRIKVELNQWVDEGQVLAEQVNPFGDVQETYVAPYAGRVASIATDPLRAPGALLVRLLK</sequence>
<gene>
    <name evidence="6" type="ORF">A3843_01310</name>
</gene>
<dbReference type="EMBL" id="LVVZ01000003">
    <property type="protein sequence ID" value="OKL45791.1"/>
    <property type="molecule type" value="Genomic_DNA"/>
</dbReference>
<dbReference type="PANTHER" id="PTHR37326:SF1">
    <property type="entry name" value="BLL3975 PROTEIN"/>
    <property type="match status" value="1"/>
</dbReference>
<protein>
    <submittedName>
        <fullName evidence="6">Succinate dehydrogenase</fullName>
    </submittedName>
</protein>
<evidence type="ECO:0000313" key="7">
    <source>
        <dbReference type="Proteomes" id="UP000185783"/>
    </source>
</evidence>
<keyword evidence="2" id="KW-0479">Metal-binding</keyword>
<dbReference type="Proteomes" id="UP000185783">
    <property type="component" value="Unassembled WGS sequence"/>
</dbReference>
<comment type="caution">
    <text evidence="6">The sequence shown here is derived from an EMBL/GenBank/DDBJ whole genome shotgun (WGS) entry which is preliminary data.</text>
</comment>
<dbReference type="PANTHER" id="PTHR37326">
    <property type="entry name" value="BLL3975 PROTEIN"/>
    <property type="match status" value="1"/>
</dbReference>
<reference evidence="6 7" key="1">
    <citation type="submission" date="2016-03" db="EMBL/GenBank/DDBJ databases">
        <title>Genome sequence of Nesiotobacter sp. nov., a moderately halophilic alphaproteobacterium isolated from the Yellow Sea, China.</title>
        <authorList>
            <person name="Zhang G."/>
            <person name="Zhang R."/>
        </authorList>
    </citation>
    <scope>NUCLEOTIDE SEQUENCE [LARGE SCALE GENOMIC DNA]</scope>
    <source>
        <strain evidence="6 7">WB1-6</strain>
    </source>
</reference>
<evidence type="ECO:0000256" key="2">
    <source>
        <dbReference type="ARBA" id="ARBA00022723"/>
    </source>
</evidence>
<proteinExistence type="predicted"/>
<dbReference type="GO" id="GO:0046872">
    <property type="term" value="F:metal ion binding"/>
    <property type="evidence" value="ECO:0007669"/>
    <property type="project" value="UniProtKB-KW"/>
</dbReference>
<evidence type="ECO:0000259" key="5">
    <source>
        <dbReference type="Pfam" id="PF24827"/>
    </source>
</evidence>
<dbReference type="Pfam" id="PF24827">
    <property type="entry name" value="AstE_AspA_cat"/>
    <property type="match status" value="1"/>
</dbReference>
<accession>A0A1U7JMB2</accession>
<evidence type="ECO:0000256" key="4">
    <source>
        <dbReference type="ARBA" id="ARBA00022833"/>
    </source>
</evidence>
<feature type="domain" description="Succinylglutamate desuccinylase/Aspartoacylase catalytic" evidence="5">
    <location>
        <begin position="52"/>
        <end position="237"/>
    </location>
</feature>
<dbReference type="SUPFAM" id="SSF53187">
    <property type="entry name" value="Zn-dependent exopeptidases"/>
    <property type="match status" value="1"/>
</dbReference>
<dbReference type="InterPro" id="IPR043795">
    <property type="entry name" value="N-alpha-Ac-DABA-like"/>
</dbReference>
<evidence type="ECO:0000256" key="3">
    <source>
        <dbReference type="ARBA" id="ARBA00022801"/>
    </source>
</evidence>
<keyword evidence="4" id="KW-0862">Zinc</keyword>
<dbReference type="InterPro" id="IPR053138">
    <property type="entry name" value="N-alpha-Ac-DABA_deacetylase"/>
</dbReference>
<evidence type="ECO:0000313" key="6">
    <source>
        <dbReference type="EMBL" id="OKL45791.1"/>
    </source>
</evidence>
<dbReference type="Gene3D" id="3.40.630.10">
    <property type="entry name" value="Zn peptidases"/>
    <property type="match status" value="1"/>
</dbReference>
<dbReference type="RefSeq" id="WP_036489747.1">
    <property type="nucleotide sequence ID" value="NZ_LVVZ01000003.1"/>
</dbReference>
<comment type="cofactor">
    <cofactor evidence="1">
        <name>Zn(2+)</name>
        <dbReference type="ChEBI" id="CHEBI:29105"/>
    </cofactor>
</comment>
<keyword evidence="3" id="KW-0378">Hydrolase</keyword>
<dbReference type="STRING" id="197461.A3843_01310"/>